<proteinExistence type="predicted"/>
<dbReference type="AlphaFoldDB" id="A0A377XT23"/>
<organism evidence="1 2">
    <name type="scientific">Klebsiella pneumoniae</name>
    <dbReference type="NCBI Taxonomy" id="573"/>
    <lineage>
        <taxon>Bacteria</taxon>
        <taxon>Pseudomonadati</taxon>
        <taxon>Pseudomonadota</taxon>
        <taxon>Gammaproteobacteria</taxon>
        <taxon>Enterobacterales</taxon>
        <taxon>Enterobacteriaceae</taxon>
        <taxon>Klebsiella/Raoultella group</taxon>
        <taxon>Klebsiella</taxon>
        <taxon>Klebsiella pneumoniae complex</taxon>
    </lineage>
</organism>
<dbReference type="GO" id="GO:0008233">
    <property type="term" value="F:peptidase activity"/>
    <property type="evidence" value="ECO:0007669"/>
    <property type="project" value="UniProtKB-KW"/>
</dbReference>
<keyword evidence="1" id="KW-0645">Protease</keyword>
<accession>A0A377XT23</accession>
<evidence type="ECO:0000313" key="2">
    <source>
        <dbReference type="Proteomes" id="UP000254340"/>
    </source>
</evidence>
<gene>
    <name evidence="1" type="ORF">NCTC5047_07061</name>
</gene>
<dbReference type="Proteomes" id="UP000254340">
    <property type="component" value="Unassembled WGS sequence"/>
</dbReference>
<protein>
    <submittedName>
        <fullName evidence="1">Protease</fullName>
    </submittedName>
</protein>
<evidence type="ECO:0000313" key="1">
    <source>
        <dbReference type="EMBL" id="STT85968.1"/>
    </source>
</evidence>
<dbReference type="GO" id="GO:0006508">
    <property type="term" value="P:proteolysis"/>
    <property type="evidence" value="ECO:0007669"/>
    <property type="project" value="UniProtKB-KW"/>
</dbReference>
<name>A0A377XT23_KLEPN</name>
<sequence length="43" mass="4207">MVLDSLTGSVRASLPAAIQAWLPAPVAAAAETGESGERQAGGV</sequence>
<keyword evidence="1" id="KW-0378">Hydrolase</keyword>
<dbReference type="EMBL" id="UGLH01000006">
    <property type="protein sequence ID" value="STT85968.1"/>
    <property type="molecule type" value="Genomic_DNA"/>
</dbReference>
<reference evidence="1 2" key="1">
    <citation type="submission" date="2018-06" db="EMBL/GenBank/DDBJ databases">
        <authorList>
            <consortium name="Pathogen Informatics"/>
            <person name="Doyle S."/>
        </authorList>
    </citation>
    <scope>NUCLEOTIDE SEQUENCE [LARGE SCALE GENOMIC DNA]</scope>
    <source>
        <strain evidence="1 2">NCTC5047</strain>
    </source>
</reference>